<evidence type="ECO:0000313" key="1">
    <source>
        <dbReference type="EMBL" id="CCJ34046.1"/>
    </source>
</evidence>
<dbReference type="eggNOG" id="COG1067">
    <property type="taxonomic scope" value="Bacteria"/>
</dbReference>
<comment type="caution">
    <text evidence="1">The sequence shown here is derived from an EMBL/GenBank/DDBJ whole genome shotgun (WGS) entry which is preliminary data.</text>
</comment>
<reference evidence="1 2" key="1">
    <citation type="journal article" date="2011" name="J. Bacteriol.">
        <title>Draft genome sequence of Caloramator australicus strain RC3T, a thermoanaerobe from the Great Artesian Basin of Australia.</title>
        <authorList>
            <person name="Ogg C.D."/>
            <person name="Patel B.K.C."/>
        </authorList>
    </citation>
    <scope>NUCLEOTIDE SEQUENCE [LARGE SCALE GENOMIC DNA]</scope>
    <source>
        <strain evidence="1 2">RC3</strain>
    </source>
</reference>
<organism evidence="1 2">
    <name type="scientific">Caloramator australicus RC3</name>
    <dbReference type="NCBI Taxonomy" id="857293"/>
    <lineage>
        <taxon>Bacteria</taxon>
        <taxon>Bacillati</taxon>
        <taxon>Bacillota</taxon>
        <taxon>Clostridia</taxon>
        <taxon>Eubacteriales</taxon>
        <taxon>Clostridiaceae</taxon>
        <taxon>Caloramator</taxon>
    </lineage>
</organism>
<name>I7LHH7_9CLOT</name>
<accession>I7LHH7</accession>
<gene>
    <name evidence="1" type="ORF">CAAU_1962</name>
</gene>
<proteinExistence type="predicted"/>
<dbReference type="STRING" id="857293.CAAU_1962"/>
<evidence type="ECO:0000313" key="2">
    <source>
        <dbReference type="Proteomes" id="UP000007652"/>
    </source>
</evidence>
<protein>
    <submittedName>
        <fullName evidence="1">Uncharacterized protein</fullName>
    </submittedName>
</protein>
<dbReference type="EMBL" id="CAKP01000104">
    <property type="protein sequence ID" value="CCJ34046.1"/>
    <property type="molecule type" value="Genomic_DNA"/>
</dbReference>
<dbReference type="AlphaFoldDB" id="I7LHH7"/>
<sequence>MKKNAASKSNKVREIIKGQYEELEIKVNSLIENVYELYGTENVNAVLKEENLLDALLSDELNEKLFVLQKVLLNKDDFIDDPFELIEKLEEKLAYVLARKKVEMELEKKVDEIIEKNNEKFIDDIKLSIIKNKGDQKTAKP</sequence>
<dbReference type="Proteomes" id="UP000007652">
    <property type="component" value="Unassembled WGS sequence"/>
</dbReference>
<keyword evidence="2" id="KW-1185">Reference proteome</keyword>